<organism evidence="4 5">
    <name type="scientific">Tigheibacillus halophilus</name>
    <dbReference type="NCBI Taxonomy" id="361280"/>
    <lineage>
        <taxon>Bacteria</taxon>
        <taxon>Bacillati</taxon>
        <taxon>Bacillota</taxon>
        <taxon>Bacilli</taxon>
        <taxon>Bacillales</taxon>
        <taxon>Bacillaceae</taxon>
        <taxon>Tigheibacillus</taxon>
    </lineage>
</organism>
<protein>
    <submittedName>
        <fullName evidence="4">GvpL/GvpF family gas vesicle protein</fullName>
    </submittedName>
</protein>
<evidence type="ECO:0000313" key="5">
    <source>
        <dbReference type="Proteomes" id="UP001281447"/>
    </source>
</evidence>
<comment type="subcellular location">
    <subcellularLocation>
        <location evidence="2">Gas vesicle</location>
    </subcellularLocation>
</comment>
<evidence type="ECO:0000256" key="3">
    <source>
        <dbReference type="ARBA" id="ARBA00035643"/>
    </source>
</evidence>
<keyword evidence="1" id="KW-0304">Gas vesicle</keyword>
<sequence length="93" mass="10723">MKKEIEKEQDRQCEHVHQKFSLFAMDSDIKKNLGKDVTGLKENMSWNSVYLVPKDKVAAFLDTVNVKEKEMEPAGFRINATGPWPAYHFSSFS</sequence>
<evidence type="ECO:0000313" key="4">
    <source>
        <dbReference type="EMBL" id="MDY0394604.1"/>
    </source>
</evidence>
<dbReference type="PANTHER" id="PTHR36852">
    <property type="entry name" value="PROTEIN GVPL 2"/>
    <property type="match status" value="1"/>
</dbReference>
<name>A0ABU5C5K5_9BACI</name>
<dbReference type="Pfam" id="PF06386">
    <property type="entry name" value="GvpL_GvpF"/>
    <property type="match status" value="1"/>
</dbReference>
<keyword evidence="5" id="KW-1185">Reference proteome</keyword>
<evidence type="ECO:0000256" key="1">
    <source>
        <dbReference type="ARBA" id="ARBA00022987"/>
    </source>
</evidence>
<accession>A0ABU5C5K5</accession>
<gene>
    <name evidence="4" type="ORF">RWE15_09285</name>
</gene>
<comment type="similarity">
    <text evidence="3">Belongs to the gas vesicle GvpF/GvpL family.</text>
</comment>
<comment type="caution">
    <text evidence="4">The sequence shown here is derived from an EMBL/GenBank/DDBJ whole genome shotgun (WGS) entry which is preliminary data.</text>
</comment>
<evidence type="ECO:0000256" key="2">
    <source>
        <dbReference type="ARBA" id="ARBA00035108"/>
    </source>
</evidence>
<dbReference type="EMBL" id="JAWDIP010000003">
    <property type="protein sequence ID" value="MDY0394604.1"/>
    <property type="molecule type" value="Genomic_DNA"/>
</dbReference>
<dbReference type="Proteomes" id="UP001281447">
    <property type="component" value="Unassembled WGS sequence"/>
</dbReference>
<dbReference type="PANTHER" id="PTHR36852:SF1">
    <property type="entry name" value="PROTEIN GVPL 2"/>
    <property type="match status" value="1"/>
</dbReference>
<dbReference type="InterPro" id="IPR009430">
    <property type="entry name" value="GvpL/GvpF"/>
</dbReference>
<proteinExistence type="inferred from homology"/>
<reference evidence="4 5" key="1">
    <citation type="submission" date="2023-10" db="EMBL/GenBank/DDBJ databases">
        <title>Virgibacillus halophilus 5B73C genome.</title>
        <authorList>
            <person name="Miliotis G."/>
            <person name="Sengupta P."/>
            <person name="Hameed A."/>
            <person name="Chuvochina M."/>
            <person name="Mcdonagh F."/>
            <person name="Simpson A.C."/>
            <person name="Singh N.K."/>
            <person name="Rekha P.D."/>
            <person name="Raman K."/>
            <person name="Hugenholtz P."/>
            <person name="Venkateswaran K."/>
        </authorList>
    </citation>
    <scope>NUCLEOTIDE SEQUENCE [LARGE SCALE GENOMIC DNA]</scope>
    <source>
        <strain evidence="4 5">5B73C</strain>
    </source>
</reference>